<accession>V9ER91</accession>
<proteinExistence type="predicted"/>
<protein>
    <submittedName>
        <fullName evidence="2">Uncharacterized protein</fullName>
    </submittedName>
</protein>
<evidence type="ECO:0000313" key="2">
    <source>
        <dbReference type="EMBL" id="ETI41795.1"/>
    </source>
</evidence>
<feature type="region of interest" description="Disordered" evidence="1">
    <location>
        <begin position="1"/>
        <end position="36"/>
    </location>
</feature>
<reference evidence="2 3" key="1">
    <citation type="submission" date="2013-11" db="EMBL/GenBank/DDBJ databases">
        <title>The Genome Sequence of Phytophthora parasitica P1569.</title>
        <authorList>
            <consortium name="The Broad Institute Genomics Platform"/>
            <person name="Russ C."/>
            <person name="Tyler B."/>
            <person name="Panabieres F."/>
            <person name="Shan W."/>
            <person name="Tripathy S."/>
            <person name="Grunwald N."/>
            <person name="Machado M."/>
            <person name="Johnson C.S."/>
            <person name="Arredondo F."/>
            <person name="Hong C."/>
            <person name="Coffey M."/>
            <person name="Young S.K."/>
            <person name="Zeng Q."/>
            <person name="Gargeya S."/>
            <person name="Fitzgerald M."/>
            <person name="Abouelleil A."/>
            <person name="Alvarado L."/>
            <person name="Chapman S.B."/>
            <person name="Gainer-Dewar J."/>
            <person name="Goldberg J."/>
            <person name="Griggs A."/>
            <person name="Gujja S."/>
            <person name="Hansen M."/>
            <person name="Howarth C."/>
            <person name="Imamovic A."/>
            <person name="Ireland A."/>
            <person name="Larimer J."/>
            <person name="McCowan C."/>
            <person name="Murphy C."/>
            <person name="Pearson M."/>
            <person name="Poon T.W."/>
            <person name="Priest M."/>
            <person name="Roberts A."/>
            <person name="Saif S."/>
            <person name="Shea T."/>
            <person name="Sykes S."/>
            <person name="Wortman J."/>
            <person name="Nusbaum C."/>
            <person name="Birren B."/>
        </authorList>
    </citation>
    <scope>NUCLEOTIDE SEQUENCE [LARGE SCALE GENOMIC DNA]</scope>
    <source>
        <strain evidence="2 3">P1569</strain>
    </source>
</reference>
<dbReference type="EMBL" id="ANIZ01002210">
    <property type="protein sequence ID" value="ETI41795.1"/>
    <property type="molecule type" value="Genomic_DNA"/>
</dbReference>
<evidence type="ECO:0000313" key="3">
    <source>
        <dbReference type="Proteomes" id="UP000018721"/>
    </source>
</evidence>
<dbReference type="AlphaFoldDB" id="V9ER91"/>
<gene>
    <name evidence="2" type="ORF">F443_13000</name>
</gene>
<keyword evidence="3" id="KW-1185">Reference proteome</keyword>
<name>V9ER91_PHYNI</name>
<organism evidence="2 3">
    <name type="scientific">Phytophthora nicotianae P1569</name>
    <dbReference type="NCBI Taxonomy" id="1317065"/>
    <lineage>
        <taxon>Eukaryota</taxon>
        <taxon>Sar</taxon>
        <taxon>Stramenopiles</taxon>
        <taxon>Oomycota</taxon>
        <taxon>Peronosporomycetes</taxon>
        <taxon>Peronosporales</taxon>
        <taxon>Peronosporaceae</taxon>
        <taxon>Phytophthora</taxon>
    </lineage>
</organism>
<comment type="caution">
    <text evidence="2">The sequence shown here is derived from an EMBL/GenBank/DDBJ whole genome shotgun (WGS) entry which is preliminary data.</text>
</comment>
<dbReference type="HOGENOM" id="CLU_1725924_0_0_1"/>
<evidence type="ECO:0000256" key="1">
    <source>
        <dbReference type="SAM" id="MobiDB-lite"/>
    </source>
</evidence>
<dbReference type="Proteomes" id="UP000018721">
    <property type="component" value="Unassembled WGS sequence"/>
</dbReference>
<sequence>MSSNSADWADVNRTNEGNKDAISSKDSANDVDSDGSSEVDIISISNVVNVTELPTSTSSRASEQVTTIQNRRRVISWMEEYEKQVERRTCSRELDVLVEESRATSSATPGFGIGVEFTIRRKKTSELQGFIWSRSSSEQMGALDLSIVTKRV</sequence>